<dbReference type="InterPro" id="IPR036691">
    <property type="entry name" value="Endo/exonu/phosph_ase_sf"/>
</dbReference>
<dbReference type="InterPro" id="IPR000477">
    <property type="entry name" value="RT_dom"/>
</dbReference>
<dbReference type="PANTHER" id="PTHR46890">
    <property type="entry name" value="NON-LTR RETROLELEMENT REVERSE TRANSCRIPTASE-LIKE PROTEIN-RELATED"/>
    <property type="match status" value="1"/>
</dbReference>
<reference evidence="3" key="2">
    <citation type="submission" date="2025-08" db="UniProtKB">
        <authorList>
            <consortium name="RefSeq"/>
        </authorList>
    </citation>
    <scope>IDENTIFICATION</scope>
    <source>
        <tissue evidence="3">Leaves</tissue>
    </source>
</reference>
<dbReference type="SUPFAM" id="SSF56672">
    <property type="entry name" value="DNA/RNA polymerases"/>
    <property type="match status" value="1"/>
</dbReference>
<gene>
    <name evidence="3" type="primary">LOC140038587</name>
</gene>
<organism evidence="2 3">
    <name type="scientific">Coffea arabica</name>
    <name type="common">Arabian coffee</name>
    <dbReference type="NCBI Taxonomy" id="13443"/>
    <lineage>
        <taxon>Eukaryota</taxon>
        <taxon>Viridiplantae</taxon>
        <taxon>Streptophyta</taxon>
        <taxon>Embryophyta</taxon>
        <taxon>Tracheophyta</taxon>
        <taxon>Spermatophyta</taxon>
        <taxon>Magnoliopsida</taxon>
        <taxon>eudicotyledons</taxon>
        <taxon>Gunneridae</taxon>
        <taxon>Pentapetalae</taxon>
        <taxon>asterids</taxon>
        <taxon>lamiids</taxon>
        <taxon>Gentianales</taxon>
        <taxon>Rubiaceae</taxon>
        <taxon>Ixoroideae</taxon>
        <taxon>Gardenieae complex</taxon>
        <taxon>Bertiereae - Coffeeae clade</taxon>
        <taxon>Coffeeae</taxon>
        <taxon>Coffea</taxon>
    </lineage>
</organism>
<evidence type="ECO:0000259" key="1">
    <source>
        <dbReference type="Pfam" id="PF00078"/>
    </source>
</evidence>
<evidence type="ECO:0000313" key="2">
    <source>
        <dbReference type="Proteomes" id="UP001652660"/>
    </source>
</evidence>
<dbReference type="GeneID" id="140038587"/>
<dbReference type="Gene3D" id="3.60.10.10">
    <property type="entry name" value="Endonuclease/exonuclease/phosphatase"/>
    <property type="match status" value="1"/>
</dbReference>
<evidence type="ECO:0000313" key="3">
    <source>
        <dbReference type="RefSeq" id="XP_071940073.1"/>
    </source>
</evidence>
<protein>
    <recommendedName>
        <fullName evidence="1">Reverse transcriptase domain-containing protein</fullName>
    </recommendedName>
</protein>
<dbReference type="PANTHER" id="PTHR46890:SF48">
    <property type="entry name" value="RNA-DIRECTED DNA POLYMERASE"/>
    <property type="match status" value="1"/>
</dbReference>
<sequence length="613" mass="69115">MDGWTVNREGSVWVFYQAGFQCAQVGESPQHMSLRISSQVLSAPVYFSFVHAKCTEQERALLWSALLVDKPSEDPWLVVGDFNTIVSAEEKRGGLPFRVDEGVEMRTFMSGSGVFDAALMGLNFGVRHLGREPSDHAPLLLSASTRLDNKPRSFRFLNVWTSKLELLDVIRTSWSTFCPGRPLQRLAAKLQHVKRALQLWSRVHFGNIFDAVKQAEEAVMAAEAAFDSDNSQHQWLALQEARAVMRQSLVKKEAYWRQKARIKWLQDRDKNSRFFHAVVAERRAKSVIHQIRSREGEWLTDEAQISAEAVDYFTSLFFVEPCPGSWRTLEVIPKIISREQNDELERLPSMEEIREVVFAMDGESAAGPDGFTGRFFTFAWDVVGQDVLEAVVSFFCGHELPRSVSLTLIVLIPKVSSPQDFSQFRPISLCNFVNKVISKTLAARVAKVLPSIISPQQSGFVKGRQIFDNFLLAQELVSDIHRKNRGGNVVLKLDMAKAYDRVSWPFLLQVLRRFGFGEVWIDMIWRLISNVWFSWFAAICAVGDEGAGRICLSVRLKGESAKELCLGSSQFSQGKETAYCGGDWVSVEGVSGQIFGLSFICRAAEEMLLCRGL</sequence>
<feature type="domain" description="Reverse transcriptase" evidence="1">
    <location>
        <begin position="413"/>
        <end position="524"/>
    </location>
</feature>
<accession>A0ABM4X7R5</accession>
<proteinExistence type="predicted"/>
<dbReference type="InterPro" id="IPR043502">
    <property type="entry name" value="DNA/RNA_pol_sf"/>
</dbReference>
<dbReference type="Pfam" id="PF00078">
    <property type="entry name" value="RVT_1"/>
    <property type="match status" value="1"/>
</dbReference>
<dbReference type="InterPro" id="IPR052343">
    <property type="entry name" value="Retrotransposon-Effector_Assoc"/>
</dbReference>
<reference evidence="2" key="1">
    <citation type="journal article" date="2025" name="Foods">
        <title>Unveiling the Microbial Signatures of Arabica Coffee Cherries: Insights into Ripeness Specific Diversity, Functional Traits, and Implications for Quality and Safety.</title>
        <authorList>
            <consortium name="RefSeq"/>
            <person name="Tenea G.N."/>
            <person name="Cifuentes V."/>
            <person name="Reyes P."/>
            <person name="Cevallos-Vallejos M."/>
        </authorList>
    </citation>
    <scope>NUCLEOTIDE SEQUENCE [LARGE SCALE GENOMIC DNA]</scope>
</reference>
<dbReference type="Proteomes" id="UP001652660">
    <property type="component" value="Chromosome 1c"/>
</dbReference>
<name>A0ABM4X7R5_COFAR</name>
<dbReference type="SUPFAM" id="SSF56219">
    <property type="entry name" value="DNase I-like"/>
    <property type="match status" value="1"/>
</dbReference>
<keyword evidence="2" id="KW-1185">Reference proteome</keyword>
<dbReference type="CDD" id="cd01650">
    <property type="entry name" value="RT_nLTR_like"/>
    <property type="match status" value="1"/>
</dbReference>
<dbReference type="RefSeq" id="XP_071940073.1">
    <property type="nucleotide sequence ID" value="XM_072083972.1"/>
</dbReference>